<feature type="transmembrane region" description="Helical" evidence="2">
    <location>
        <begin position="1060"/>
        <end position="1085"/>
    </location>
</feature>
<keyword evidence="4" id="KW-1185">Reference proteome</keyword>
<proteinExistence type="predicted"/>
<comment type="caution">
    <text evidence="3">The sequence shown here is derived from an EMBL/GenBank/DDBJ whole genome shotgun (WGS) entry which is preliminary data.</text>
</comment>
<evidence type="ECO:0000313" key="3">
    <source>
        <dbReference type="EMBL" id="KAK2950805.1"/>
    </source>
</evidence>
<name>A0ABQ9XHY3_9EUKA</name>
<dbReference type="EMBL" id="JARBJD010000129">
    <property type="protein sequence ID" value="KAK2950805.1"/>
    <property type="molecule type" value="Genomic_DNA"/>
</dbReference>
<organism evidence="3 4">
    <name type="scientific">Blattamonas nauphoetae</name>
    <dbReference type="NCBI Taxonomy" id="2049346"/>
    <lineage>
        <taxon>Eukaryota</taxon>
        <taxon>Metamonada</taxon>
        <taxon>Preaxostyla</taxon>
        <taxon>Oxymonadida</taxon>
        <taxon>Blattamonas</taxon>
    </lineage>
</organism>
<feature type="region of interest" description="Disordered" evidence="1">
    <location>
        <begin position="1104"/>
        <end position="1155"/>
    </location>
</feature>
<sequence>MRKLIFDCGCDGTAVAKVTSSEVIVSSSQIISNAKQTAFVVGTGLEGFGSSISVVDCYHISSTSVVLLPLVSTSACPPTPSRDLSSTKTHSPDTILPFLSVSGVGLRLSDVELILGTGPLLDFGKLTKSFDRSETTDKGGISTVLVGSVLRNVTSPGCSPEQLVLPRGLSQKLVGTSVTRCTSHLYGTGCLDINAFGSVRCLNTSFSHCSSNIDFSDQITHKHFKDDGRYEYTEDTTQISLTFHLCTFTSMTSTTEGACVYVYADYDITISECSFKDIQGYKGGSLCICGKAKQESMRISLCSFLNCISQDYGAALYNQLASFLSVNKCVFKNMITTIPLAYGGAVSVHKTTLSIITDCVFMDCTCSAPEAFGGALFVEISTLRLTSVQFRGNSALNGDDLYLASGCGSPSELKGRVSDCHTDKPGPSVMMKGYETPTGIIEEFGTATVITNLQLTLCPTASEGTIEVETAGEVKGTMLLLLDNTKPEESNSEDSPPATCRVVVVNFPTPSKTGTSDVLSFGDDQRLQSPSPYSLLAASISATPIDVDSSPSLTIGPNHVRKLLYQPGTNIGEMLVWLEGYKLEVGEYTVTFEGTPSLSLNISFSTDQASSDSRVSLSVSVGPGGTDTRFSFGETYKVEKITFNNQPVLLESGGFSLVLPPFPKPFVFEVNEKKGGDDGSCRGLDNSCGSLEAAFETAAKIGMKPTTLKLVNSEKLSKTRTISDKNEVSMTNGSLDRPSLIVPATFSSNPLVVISVSNASLSLTAVDALIHSSSLDLKLVVVTAGFFKFSDGAISFDSSSTSNSKIRTSNNDLQASDLIPVIPALTSIDPSFTYFDGTTQMPDDLCSWTTGTIEIVNSTAEFSKCNLTNLAQGAIIQSGGKVTLEEVNFLSNGPSNKEFPSARRNVMCSSDGALIVGGLTGDGRSRDFPGSGISAEACDVSGTATTMSIPFLDASQSKITHDKETENFELELVGSGFMPCGLEVEVYTDSEDKNSEEVSIALIVDTDTASLFTETRIEFIVTPNDVANLSKKLEWKVRLLNGNRSIGTSHLVLREKPRSLIWLIPVIVVVVVVITVVIVALLLIWRCRHQKRVEKKDEMIKTADEVAPTVTEPASDRPETESAVDPAINVSDMPAEMTEENTKESCSSPERKIEE</sequence>
<evidence type="ECO:0000256" key="2">
    <source>
        <dbReference type="SAM" id="Phobius"/>
    </source>
</evidence>
<dbReference type="SUPFAM" id="SSF51126">
    <property type="entry name" value="Pectin lyase-like"/>
    <property type="match status" value="1"/>
</dbReference>
<protein>
    <submittedName>
        <fullName evidence="3">Uncharacterized protein</fullName>
    </submittedName>
</protein>
<dbReference type="Proteomes" id="UP001281761">
    <property type="component" value="Unassembled WGS sequence"/>
</dbReference>
<keyword evidence="2" id="KW-0472">Membrane</keyword>
<reference evidence="3 4" key="1">
    <citation type="journal article" date="2022" name="bioRxiv">
        <title>Genomics of Preaxostyla Flagellates Illuminates Evolutionary Transitions and the Path Towards Mitochondrial Loss.</title>
        <authorList>
            <person name="Novak L.V.F."/>
            <person name="Treitli S.C."/>
            <person name="Pyrih J."/>
            <person name="Halakuc P."/>
            <person name="Pipaliya S.V."/>
            <person name="Vacek V."/>
            <person name="Brzon O."/>
            <person name="Soukal P."/>
            <person name="Eme L."/>
            <person name="Dacks J.B."/>
            <person name="Karnkowska A."/>
            <person name="Elias M."/>
            <person name="Hampl V."/>
        </authorList>
    </citation>
    <scope>NUCLEOTIDE SEQUENCE [LARGE SCALE GENOMIC DNA]</scope>
    <source>
        <strain evidence="3">NAU3</strain>
        <tissue evidence="3">Gut</tissue>
    </source>
</reference>
<accession>A0ABQ9XHY3</accession>
<evidence type="ECO:0000256" key="1">
    <source>
        <dbReference type="SAM" id="MobiDB-lite"/>
    </source>
</evidence>
<gene>
    <name evidence="3" type="ORF">BLNAU_14223</name>
</gene>
<dbReference type="InterPro" id="IPR011050">
    <property type="entry name" value="Pectin_lyase_fold/virulence"/>
</dbReference>
<keyword evidence="2" id="KW-0812">Transmembrane</keyword>
<keyword evidence="2" id="KW-1133">Transmembrane helix</keyword>
<evidence type="ECO:0000313" key="4">
    <source>
        <dbReference type="Proteomes" id="UP001281761"/>
    </source>
</evidence>